<dbReference type="EMBL" id="BMGR01000022">
    <property type="protein sequence ID" value="GGG25275.1"/>
    <property type="molecule type" value="Genomic_DNA"/>
</dbReference>
<reference evidence="3" key="2">
    <citation type="submission" date="2020-09" db="EMBL/GenBank/DDBJ databases">
        <authorList>
            <person name="Sun Q."/>
            <person name="Zhou Y."/>
        </authorList>
    </citation>
    <scope>NUCLEOTIDE SEQUENCE</scope>
    <source>
        <strain evidence="3">CGMCC 1.12987</strain>
    </source>
</reference>
<protein>
    <submittedName>
        <fullName evidence="3">Uncharacterized protein</fullName>
    </submittedName>
</protein>
<name>A0A917LHJ4_9BACL</name>
<dbReference type="AlphaFoldDB" id="A0A917LHJ4"/>
<dbReference type="RefSeq" id="WP_188533546.1">
    <property type="nucleotide sequence ID" value="NZ_BMGR01000022.1"/>
</dbReference>
<feature type="compositionally biased region" description="Low complexity" evidence="1">
    <location>
        <begin position="174"/>
        <end position="197"/>
    </location>
</feature>
<feature type="region of interest" description="Disordered" evidence="1">
    <location>
        <begin position="167"/>
        <end position="199"/>
    </location>
</feature>
<dbReference type="Proteomes" id="UP000644756">
    <property type="component" value="Unassembled WGS sequence"/>
</dbReference>
<proteinExistence type="predicted"/>
<keyword evidence="2" id="KW-0812">Transmembrane</keyword>
<keyword evidence="2" id="KW-0472">Membrane</keyword>
<reference evidence="3" key="1">
    <citation type="journal article" date="2014" name="Int. J. Syst. Evol. Microbiol.">
        <title>Complete genome sequence of Corynebacterium casei LMG S-19264T (=DSM 44701T), isolated from a smear-ripened cheese.</title>
        <authorList>
            <consortium name="US DOE Joint Genome Institute (JGI-PGF)"/>
            <person name="Walter F."/>
            <person name="Albersmeier A."/>
            <person name="Kalinowski J."/>
            <person name="Ruckert C."/>
        </authorList>
    </citation>
    <scope>NUCLEOTIDE SEQUENCE</scope>
    <source>
        <strain evidence="3">CGMCC 1.12987</strain>
    </source>
</reference>
<sequence length="423" mass="46397">MNPSDKDLRRELESEPFVRNGFDHKLQRKILEQAGRIDQPRRRGLQLIWAGGALSIALLFTIFMMYGLDGQRAGETSLATQTLPSAKQAAPDFVGAGDDAAFHSALLIGLRTDYPAQAAKAAYSTYRTLLIAPEDGKLITAAEGEGILMPYKMDFWRIEPVSSTKQGKEVQILSASSASEGSSGKSSSKSGTPSTSAQNITEPLLVSEKLLFAGNRNLAVEQKVSTAAESGEMTKTYVWVKQIEQLSGNRQTSYNPALEPHVSLQEIFPSQAVEGSNHNNASLYSNWTIIRKPGRWVAQEAVWNASSSNPDQFTLKDLLLPLPKEVAVHDTLAVAWEEIWQRQPNAVDAYSSPSADTVVVLTDKVISFYLNGIGLALDPALVVELEPAESVIMVQWATGHYVERWKQQGQKLLVPQVETEKSK</sequence>
<comment type="caution">
    <text evidence="3">The sequence shown here is derived from an EMBL/GenBank/DDBJ whole genome shotgun (WGS) entry which is preliminary data.</text>
</comment>
<gene>
    <name evidence="3" type="ORF">GCM10010916_47160</name>
</gene>
<evidence type="ECO:0000256" key="2">
    <source>
        <dbReference type="SAM" id="Phobius"/>
    </source>
</evidence>
<keyword evidence="2" id="KW-1133">Transmembrane helix</keyword>
<evidence type="ECO:0000256" key="1">
    <source>
        <dbReference type="SAM" id="MobiDB-lite"/>
    </source>
</evidence>
<keyword evidence="4" id="KW-1185">Reference proteome</keyword>
<evidence type="ECO:0000313" key="3">
    <source>
        <dbReference type="EMBL" id="GGG25275.1"/>
    </source>
</evidence>
<accession>A0A917LHJ4</accession>
<organism evidence="3 4">
    <name type="scientific">Paenibacillus abyssi</name>
    <dbReference type="NCBI Taxonomy" id="1340531"/>
    <lineage>
        <taxon>Bacteria</taxon>
        <taxon>Bacillati</taxon>
        <taxon>Bacillota</taxon>
        <taxon>Bacilli</taxon>
        <taxon>Bacillales</taxon>
        <taxon>Paenibacillaceae</taxon>
        <taxon>Paenibacillus</taxon>
    </lineage>
</organism>
<evidence type="ECO:0000313" key="4">
    <source>
        <dbReference type="Proteomes" id="UP000644756"/>
    </source>
</evidence>
<feature type="transmembrane region" description="Helical" evidence="2">
    <location>
        <begin position="47"/>
        <end position="68"/>
    </location>
</feature>